<name>A0A4V5ZYU3_STECR</name>
<protein>
    <submittedName>
        <fullName evidence="3">Uncharacterized protein</fullName>
    </submittedName>
</protein>
<feature type="compositionally biased region" description="Polar residues" evidence="1">
    <location>
        <begin position="156"/>
        <end position="171"/>
    </location>
</feature>
<feature type="chain" id="PRO_5020415560" evidence="2">
    <location>
        <begin position="18"/>
        <end position="383"/>
    </location>
</feature>
<dbReference type="AlphaFoldDB" id="A0A4V5ZYU3"/>
<dbReference type="Proteomes" id="UP000298663">
    <property type="component" value="Unassembled WGS sequence"/>
</dbReference>
<sequence length="383" mass="42978">MRGSCLVVLLLAVAATADLFSDVLDEAKNIGDKVVPRLQEHARQGYLPNGRAQPVLRKTPELGERTNQVARRIDEIERRITHDRTWSKIPDRTKELGERKSPQILRRTQDLGDQRGGGWSQSRKGPWSKGGKQPQILERTKEMGEDMSWSKGGKQPPQSEENTWAKPSSPNKGGPSKGEKQPPQSKGKPWSKPTKPTKTKPTKPEPTMTKLEMFVSTDDDCNFSGTNARVNFWFTDGSYSKGHYKFYDSEVLGPFQVIGSQDDNLESGQETKLDPVVVAENRDINLKALKTMIIKMDRPHSLLNRMHDEWKPQMVVATWTSTKGSSSSVHEKSFPFPKTCDYGWINSYDFYALSEEGQLFHFKDSKDKSIGDILSGGVPATGV</sequence>
<accession>A0A4V5ZYU3</accession>
<evidence type="ECO:0000256" key="2">
    <source>
        <dbReference type="SAM" id="SignalP"/>
    </source>
</evidence>
<feature type="region of interest" description="Disordered" evidence="1">
    <location>
        <begin position="88"/>
        <end position="207"/>
    </location>
</feature>
<organism evidence="3 4">
    <name type="scientific">Steinernema carpocapsae</name>
    <name type="common">Entomopathogenic nematode</name>
    <dbReference type="NCBI Taxonomy" id="34508"/>
    <lineage>
        <taxon>Eukaryota</taxon>
        <taxon>Metazoa</taxon>
        <taxon>Ecdysozoa</taxon>
        <taxon>Nematoda</taxon>
        <taxon>Chromadorea</taxon>
        <taxon>Rhabditida</taxon>
        <taxon>Tylenchina</taxon>
        <taxon>Panagrolaimomorpha</taxon>
        <taxon>Strongyloidoidea</taxon>
        <taxon>Steinernematidae</taxon>
        <taxon>Steinernema</taxon>
    </lineage>
</organism>
<dbReference type="EMBL" id="AZBU02000009">
    <property type="protein sequence ID" value="TKR64915.1"/>
    <property type="molecule type" value="Genomic_DNA"/>
</dbReference>
<reference evidence="3 4" key="2">
    <citation type="journal article" date="2019" name="G3 (Bethesda)">
        <title>Hybrid Assembly of the Genome of the Entomopathogenic Nematode Steinernema carpocapsae Identifies the X-Chromosome.</title>
        <authorList>
            <person name="Serra L."/>
            <person name="Macchietto M."/>
            <person name="Macias-Munoz A."/>
            <person name="McGill C.J."/>
            <person name="Rodriguez I.M."/>
            <person name="Rodriguez B."/>
            <person name="Murad R."/>
            <person name="Mortazavi A."/>
        </authorList>
    </citation>
    <scope>NUCLEOTIDE SEQUENCE [LARGE SCALE GENOMIC DNA]</scope>
    <source>
        <strain evidence="3 4">ALL</strain>
    </source>
</reference>
<keyword evidence="2" id="KW-0732">Signal</keyword>
<keyword evidence="4" id="KW-1185">Reference proteome</keyword>
<comment type="caution">
    <text evidence="3">The sequence shown here is derived from an EMBL/GenBank/DDBJ whole genome shotgun (WGS) entry which is preliminary data.</text>
</comment>
<evidence type="ECO:0000313" key="3">
    <source>
        <dbReference type="EMBL" id="TKR64915.1"/>
    </source>
</evidence>
<evidence type="ECO:0000256" key="1">
    <source>
        <dbReference type="SAM" id="MobiDB-lite"/>
    </source>
</evidence>
<gene>
    <name evidence="3" type="ORF">L596_025389</name>
</gene>
<proteinExistence type="predicted"/>
<feature type="signal peptide" evidence="2">
    <location>
        <begin position="1"/>
        <end position="17"/>
    </location>
</feature>
<feature type="compositionally biased region" description="Basic and acidic residues" evidence="1">
    <location>
        <begin position="88"/>
        <end position="113"/>
    </location>
</feature>
<reference evidence="3 4" key="1">
    <citation type="journal article" date="2015" name="Genome Biol.">
        <title>Comparative genomics of Steinernema reveals deeply conserved gene regulatory networks.</title>
        <authorList>
            <person name="Dillman A.R."/>
            <person name="Macchietto M."/>
            <person name="Porter C.F."/>
            <person name="Rogers A."/>
            <person name="Williams B."/>
            <person name="Antoshechkin I."/>
            <person name="Lee M.M."/>
            <person name="Goodwin Z."/>
            <person name="Lu X."/>
            <person name="Lewis E.E."/>
            <person name="Goodrich-Blair H."/>
            <person name="Stock S.P."/>
            <person name="Adams B.J."/>
            <person name="Sternberg P.W."/>
            <person name="Mortazavi A."/>
        </authorList>
    </citation>
    <scope>NUCLEOTIDE SEQUENCE [LARGE SCALE GENOMIC DNA]</scope>
    <source>
        <strain evidence="3 4">ALL</strain>
    </source>
</reference>
<evidence type="ECO:0000313" key="4">
    <source>
        <dbReference type="Proteomes" id="UP000298663"/>
    </source>
</evidence>